<dbReference type="AlphaFoldDB" id="A0A1F6BEN7"/>
<organism evidence="1 2">
    <name type="scientific">Candidatus Gottesmanbacteria bacterium RIFOXYB1_FULL_47_11</name>
    <dbReference type="NCBI Taxonomy" id="1798401"/>
    <lineage>
        <taxon>Bacteria</taxon>
        <taxon>Candidatus Gottesmaniibacteriota</taxon>
    </lineage>
</organism>
<evidence type="ECO:0000313" key="1">
    <source>
        <dbReference type="EMBL" id="OGG35273.1"/>
    </source>
</evidence>
<dbReference type="Proteomes" id="UP000176186">
    <property type="component" value="Unassembled WGS sequence"/>
</dbReference>
<dbReference type="Pfam" id="PF07676">
    <property type="entry name" value="PD40"/>
    <property type="match status" value="1"/>
</dbReference>
<evidence type="ECO:0000313" key="2">
    <source>
        <dbReference type="Proteomes" id="UP000176186"/>
    </source>
</evidence>
<dbReference type="SUPFAM" id="SSF82171">
    <property type="entry name" value="DPP6 N-terminal domain-like"/>
    <property type="match status" value="1"/>
</dbReference>
<dbReference type="InterPro" id="IPR011042">
    <property type="entry name" value="6-blade_b-propeller_TolB-like"/>
</dbReference>
<proteinExistence type="predicted"/>
<dbReference type="EMBL" id="MFKE01000016">
    <property type="protein sequence ID" value="OGG35273.1"/>
    <property type="molecule type" value="Genomic_DNA"/>
</dbReference>
<evidence type="ECO:0008006" key="3">
    <source>
        <dbReference type="Google" id="ProtNLM"/>
    </source>
</evidence>
<accession>A0A1F6BEN7</accession>
<dbReference type="Gene3D" id="2.120.10.30">
    <property type="entry name" value="TolB, C-terminal domain"/>
    <property type="match status" value="1"/>
</dbReference>
<dbReference type="InterPro" id="IPR011659">
    <property type="entry name" value="WD40"/>
</dbReference>
<sequence length="407" mass="46321">MVFPNFKFFNFKWVPISINTGVNNFQEKYMLCPKPTARQPRILYWHNAENGEVVTDLDGNNQSVAFEKDVQLRNRSAIFSPDETKVVALQGGWNEYWIMCTYSHGATKITIPEFIQNHSAAPRSGPSWSPDGEKLIVNLYGDLAIINVITKKIEIIKTNVAFRDNHTDLTSKDRNTKIPAYEVGSVYWARDGKIYYSSFQGDINALHQYDLSDQSDHVIYIYRANEEISILSGDPTGRYLLINAYRVNNDHSFYDFGRNIIFDTKTNKEIEQYDGNSIATIVWSPSGKYFAPSIVSWHRSNGEISIPATYIYTVDHGQDINISALVEDYFIQAGKSFTPGSIAVEVADFINDDQIVARVTFSGITYNNIYASANLIVNFHNKEVKLLQDYSDSQDRGKKLVPIRILH</sequence>
<name>A0A1F6BEN7_9BACT</name>
<comment type="caution">
    <text evidence="1">The sequence shown here is derived from an EMBL/GenBank/DDBJ whole genome shotgun (WGS) entry which is preliminary data.</text>
</comment>
<protein>
    <recommendedName>
        <fullName evidence="3">Dipeptidylpeptidase IV N-terminal domain-containing protein</fullName>
    </recommendedName>
</protein>
<gene>
    <name evidence="1" type="ORF">A2363_02525</name>
</gene>
<reference evidence="1 2" key="1">
    <citation type="journal article" date="2016" name="Nat. Commun.">
        <title>Thousands of microbial genomes shed light on interconnected biogeochemical processes in an aquifer system.</title>
        <authorList>
            <person name="Anantharaman K."/>
            <person name="Brown C.T."/>
            <person name="Hug L.A."/>
            <person name="Sharon I."/>
            <person name="Castelle C.J."/>
            <person name="Probst A.J."/>
            <person name="Thomas B.C."/>
            <person name="Singh A."/>
            <person name="Wilkins M.J."/>
            <person name="Karaoz U."/>
            <person name="Brodie E.L."/>
            <person name="Williams K.H."/>
            <person name="Hubbard S.S."/>
            <person name="Banfield J.F."/>
        </authorList>
    </citation>
    <scope>NUCLEOTIDE SEQUENCE [LARGE SCALE GENOMIC DNA]</scope>
</reference>